<evidence type="ECO:0000313" key="2">
    <source>
        <dbReference type="EMBL" id="WGV16716.1"/>
    </source>
</evidence>
<keyword evidence="1" id="KW-0812">Transmembrane</keyword>
<accession>A0ABY8Q9K8</accession>
<sequence length="55" mass="5805">MIIIAGFVLGAIYGARKAAKAGGKRLDLLQYGAGFGIAFSLVGLVITLFLDRMVF</sequence>
<keyword evidence="3" id="KW-1185">Reference proteome</keyword>
<organism evidence="2 3">
    <name type="scientific">Fuscovulum ytuae</name>
    <dbReference type="NCBI Taxonomy" id="3042299"/>
    <lineage>
        <taxon>Bacteria</taxon>
        <taxon>Pseudomonadati</taxon>
        <taxon>Pseudomonadota</taxon>
        <taxon>Alphaproteobacteria</taxon>
        <taxon>Rhodobacterales</taxon>
        <taxon>Paracoccaceae</taxon>
        <taxon>Fuscovulum</taxon>
    </lineage>
</organism>
<evidence type="ECO:0008006" key="4">
    <source>
        <dbReference type="Google" id="ProtNLM"/>
    </source>
</evidence>
<evidence type="ECO:0000256" key="1">
    <source>
        <dbReference type="SAM" id="Phobius"/>
    </source>
</evidence>
<keyword evidence="1" id="KW-0472">Membrane</keyword>
<proteinExistence type="predicted"/>
<keyword evidence="1" id="KW-1133">Transmembrane helix</keyword>
<evidence type="ECO:0000313" key="3">
    <source>
        <dbReference type="Proteomes" id="UP001230978"/>
    </source>
</evidence>
<reference evidence="2 3" key="1">
    <citation type="submission" date="2023-04" db="EMBL/GenBank/DDBJ databases">
        <title>YMD61, complete Genome.</title>
        <authorList>
            <person name="Zhang J."/>
        </authorList>
    </citation>
    <scope>NUCLEOTIDE SEQUENCE [LARGE SCALE GENOMIC DNA]</scope>
    <source>
        <strain evidence="2 3">YMD61</strain>
    </source>
</reference>
<dbReference type="EMBL" id="CP124535">
    <property type="protein sequence ID" value="WGV16716.1"/>
    <property type="molecule type" value="Genomic_DNA"/>
</dbReference>
<protein>
    <recommendedName>
        <fullName evidence="4">Apolipoprotein acyltransferase</fullName>
    </recommendedName>
</protein>
<gene>
    <name evidence="2" type="ORF">QF092_02555</name>
</gene>
<dbReference type="RefSeq" id="WP_281467337.1">
    <property type="nucleotide sequence ID" value="NZ_CP124535.1"/>
</dbReference>
<feature type="transmembrane region" description="Helical" evidence="1">
    <location>
        <begin position="28"/>
        <end position="50"/>
    </location>
</feature>
<name>A0ABY8Q9K8_9RHOB</name>
<dbReference type="Proteomes" id="UP001230978">
    <property type="component" value="Chromosome"/>
</dbReference>